<comment type="caution">
    <text evidence="1">The sequence shown here is derived from an EMBL/GenBank/DDBJ whole genome shotgun (WGS) entry which is preliminary data.</text>
</comment>
<accession>A0A7J8TFE1</accession>
<reference evidence="1 2" key="1">
    <citation type="journal article" date="2019" name="Genome Biol. Evol.">
        <title>Insights into the evolution of the New World diploid cottons (Gossypium, subgenus Houzingenia) based on genome sequencing.</title>
        <authorList>
            <person name="Grover C.E."/>
            <person name="Arick M.A. 2nd"/>
            <person name="Thrash A."/>
            <person name="Conover J.L."/>
            <person name="Sanders W.S."/>
            <person name="Peterson D.G."/>
            <person name="Frelichowski J.E."/>
            <person name="Scheffler J.A."/>
            <person name="Scheffler B.E."/>
            <person name="Wendel J.F."/>
        </authorList>
    </citation>
    <scope>NUCLEOTIDE SEQUENCE [LARGE SCALE GENOMIC DNA]</scope>
    <source>
        <strain evidence="1">27</strain>
        <tissue evidence="1">Leaf</tissue>
    </source>
</reference>
<name>A0A7J8TFE1_GOSDV</name>
<evidence type="ECO:0000313" key="1">
    <source>
        <dbReference type="EMBL" id="MBA0636897.1"/>
    </source>
</evidence>
<dbReference type="SUPFAM" id="SSF101148">
    <property type="entry name" value="Plant invertase/pectin methylesterase inhibitor"/>
    <property type="match status" value="1"/>
</dbReference>
<dbReference type="AlphaFoldDB" id="A0A7J8TFE1"/>
<evidence type="ECO:0000313" key="2">
    <source>
        <dbReference type="Proteomes" id="UP000593561"/>
    </source>
</evidence>
<sequence>MVVDLVEVSIEAAIANATSIGSIISKLLENKSLESFESNCLKNCSCLYSLARPCLRGPGEAFEAKNMQLLV</sequence>
<dbReference type="Gene3D" id="1.20.140.40">
    <property type="entry name" value="Invertase/pectin methylesterase inhibitor family protein"/>
    <property type="match status" value="1"/>
</dbReference>
<dbReference type="Proteomes" id="UP000593561">
    <property type="component" value="Unassembled WGS sequence"/>
</dbReference>
<gene>
    <name evidence="1" type="ORF">Godav_021893</name>
</gene>
<protein>
    <submittedName>
        <fullName evidence="1">Uncharacterized protein</fullName>
    </submittedName>
</protein>
<proteinExistence type="predicted"/>
<organism evidence="1 2">
    <name type="scientific">Gossypium davidsonii</name>
    <name type="common">Davidson's cotton</name>
    <name type="synonym">Gossypium klotzschianum subsp. davidsonii</name>
    <dbReference type="NCBI Taxonomy" id="34287"/>
    <lineage>
        <taxon>Eukaryota</taxon>
        <taxon>Viridiplantae</taxon>
        <taxon>Streptophyta</taxon>
        <taxon>Embryophyta</taxon>
        <taxon>Tracheophyta</taxon>
        <taxon>Spermatophyta</taxon>
        <taxon>Magnoliopsida</taxon>
        <taxon>eudicotyledons</taxon>
        <taxon>Gunneridae</taxon>
        <taxon>Pentapetalae</taxon>
        <taxon>rosids</taxon>
        <taxon>malvids</taxon>
        <taxon>Malvales</taxon>
        <taxon>Malvaceae</taxon>
        <taxon>Malvoideae</taxon>
        <taxon>Gossypium</taxon>
    </lineage>
</organism>
<dbReference type="InterPro" id="IPR035513">
    <property type="entry name" value="Invertase/methylesterase_inhib"/>
</dbReference>
<keyword evidence="2" id="KW-1185">Reference proteome</keyword>
<dbReference type="EMBL" id="JABFAC010247480">
    <property type="protein sequence ID" value="MBA0636897.1"/>
    <property type="molecule type" value="Genomic_DNA"/>
</dbReference>